<dbReference type="InterPro" id="IPR011989">
    <property type="entry name" value="ARM-like"/>
</dbReference>
<dbReference type="InterPro" id="IPR016024">
    <property type="entry name" value="ARM-type_fold"/>
</dbReference>
<gene>
    <name evidence="1" type="primary">IPO4_2</name>
    <name evidence="1" type="ORF">E2C01_062443</name>
</gene>
<dbReference type="EMBL" id="VSRR010027539">
    <property type="protein sequence ID" value="MPC68245.1"/>
    <property type="molecule type" value="Genomic_DNA"/>
</dbReference>
<dbReference type="OrthoDB" id="7862313at2759"/>
<accession>A0A5B7HFB6</accession>
<name>A0A5B7HFB6_PORTR</name>
<evidence type="ECO:0000313" key="2">
    <source>
        <dbReference type="Proteomes" id="UP000324222"/>
    </source>
</evidence>
<comment type="caution">
    <text evidence="1">The sequence shown here is derived from an EMBL/GenBank/DDBJ whole genome shotgun (WGS) entry which is preliminary data.</text>
</comment>
<dbReference type="AlphaFoldDB" id="A0A5B7HFB6"/>
<evidence type="ECO:0000313" key="1">
    <source>
        <dbReference type="EMBL" id="MPC68245.1"/>
    </source>
</evidence>
<keyword evidence="2" id="KW-1185">Reference proteome</keyword>
<dbReference type="Proteomes" id="UP000324222">
    <property type="component" value="Unassembled WGS sequence"/>
</dbReference>
<sequence length="177" mass="19068">MVGTTVISLSLHHCGLAKAGFGDHGLAPFSYTPRQVSGCHHMVPIHCWVDTSVGVRRPPSPVSDSATSPTCLTSMPQVSRHVTGRQLLNESGIRTDTLGQLARCMGVENFLVYAPDCVSLGLGLMERKDDPDVRKTCYLLFASLASVMKGEMAVHLPKIMDRMMLSLRSTDGVVVSG</sequence>
<dbReference type="Gene3D" id="1.25.10.10">
    <property type="entry name" value="Leucine-rich Repeat Variant"/>
    <property type="match status" value="1"/>
</dbReference>
<protein>
    <submittedName>
        <fullName evidence="1">Importin-4</fullName>
    </submittedName>
</protein>
<dbReference type="SUPFAM" id="SSF48371">
    <property type="entry name" value="ARM repeat"/>
    <property type="match status" value="1"/>
</dbReference>
<organism evidence="1 2">
    <name type="scientific">Portunus trituberculatus</name>
    <name type="common">Swimming crab</name>
    <name type="synonym">Neptunus trituberculatus</name>
    <dbReference type="NCBI Taxonomy" id="210409"/>
    <lineage>
        <taxon>Eukaryota</taxon>
        <taxon>Metazoa</taxon>
        <taxon>Ecdysozoa</taxon>
        <taxon>Arthropoda</taxon>
        <taxon>Crustacea</taxon>
        <taxon>Multicrustacea</taxon>
        <taxon>Malacostraca</taxon>
        <taxon>Eumalacostraca</taxon>
        <taxon>Eucarida</taxon>
        <taxon>Decapoda</taxon>
        <taxon>Pleocyemata</taxon>
        <taxon>Brachyura</taxon>
        <taxon>Eubrachyura</taxon>
        <taxon>Portunoidea</taxon>
        <taxon>Portunidae</taxon>
        <taxon>Portuninae</taxon>
        <taxon>Portunus</taxon>
    </lineage>
</organism>
<proteinExistence type="predicted"/>
<reference evidence="1 2" key="1">
    <citation type="submission" date="2019-05" db="EMBL/GenBank/DDBJ databases">
        <title>Another draft genome of Portunus trituberculatus and its Hox gene families provides insights of decapod evolution.</title>
        <authorList>
            <person name="Jeong J.-H."/>
            <person name="Song I."/>
            <person name="Kim S."/>
            <person name="Choi T."/>
            <person name="Kim D."/>
            <person name="Ryu S."/>
            <person name="Kim W."/>
        </authorList>
    </citation>
    <scope>NUCLEOTIDE SEQUENCE [LARGE SCALE GENOMIC DNA]</scope>
    <source>
        <tissue evidence="1">Muscle</tissue>
    </source>
</reference>